<evidence type="ECO:0000313" key="1">
    <source>
        <dbReference type="EMBL" id="NMF08403.1"/>
    </source>
</evidence>
<proteinExistence type="predicted"/>
<dbReference type="RefSeq" id="WP_168937209.1">
    <property type="nucleotide sequence ID" value="NZ_JABAGA010000001.1"/>
</dbReference>
<comment type="caution">
    <text evidence="1">The sequence shown here is derived from an EMBL/GenBank/DDBJ whole genome shotgun (WGS) entry which is preliminary data.</text>
</comment>
<evidence type="ECO:0000313" key="2">
    <source>
        <dbReference type="Proteomes" id="UP000589552"/>
    </source>
</evidence>
<dbReference type="Proteomes" id="UP000589552">
    <property type="component" value="Unassembled WGS sequence"/>
</dbReference>
<dbReference type="EMBL" id="JABAGA010000001">
    <property type="protein sequence ID" value="NMF08403.1"/>
    <property type="molecule type" value="Genomic_DNA"/>
</dbReference>
<dbReference type="AlphaFoldDB" id="A0A7X9XSD9"/>
<reference evidence="1 2" key="1">
    <citation type="submission" date="2020-04" db="EMBL/GenBank/DDBJ databases">
        <authorList>
            <person name="Hitch T.C.A."/>
            <person name="Wylensek D."/>
            <person name="Clavel T."/>
        </authorList>
    </citation>
    <scope>NUCLEOTIDE SEQUENCE [LARGE SCALE GENOMIC DNA]</scope>
    <source>
        <strain evidence="1 2">BL-383-APC-2I</strain>
    </source>
</reference>
<protein>
    <submittedName>
        <fullName evidence="1">Uncharacterized protein</fullName>
    </submittedName>
</protein>
<gene>
    <name evidence="1" type="ORF">HF852_02055</name>
</gene>
<organism evidence="1 2">
    <name type="scientific">Corynebacterium xerosis</name>
    <dbReference type="NCBI Taxonomy" id="1725"/>
    <lineage>
        <taxon>Bacteria</taxon>
        <taxon>Bacillati</taxon>
        <taxon>Actinomycetota</taxon>
        <taxon>Actinomycetes</taxon>
        <taxon>Mycobacteriales</taxon>
        <taxon>Corynebacteriaceae</taxon>
        <taxon>Corynebacterium</taxon>
    </lineage>
</organism>
<sequence>MTEYQTIVRALLDPGAMPAFGARLTAALAGLGLELVKFRAAVPLSGGESGGETEPVEDAAAESLMDRWLSMNSQPPTVEVLHAIAVTTRGPEGLEDEVTEAVGSSFGESTPWAGETTVVEGFGEGGLAE</sequence>
<name>A0A7X9XSD9_9CORY</name>
<accession>A0A7X9XSD9</accession>